<protein>
    <submittedName>
        <fullName evidence="3">Uncharacterized protein DDB_G0284459</fullName>
    </submittedName>
</protein>
<dbReference type="PaxDb" id="121845-A0A3Q0J3S5"/>
<dbReference type="AlphaFoldDB" id="A0A3Q0J3S5"/>
<keyword evidence="2" id="KW-1185">Reference proteome</keyword>
<dbReference type="STRING" id="121845.A0A3Q0J3S5"/>
<feature type="region of interest" description="Disordered" evidence="1">
    <location>
        <begin position="1"/>
        <end position="53"/>
    </location>
</feature>
<evidence type="ECO:0000313" key="2">
    <source>
        <dbReference type="Proteomes" id="UP000079169"/>
    </source>
</evidence>
<feature type="region of interest" description="Disordered" evidence="1">
    <location>
        <begin position="393"/>
        <end position="413"/>
    </location>
</feature>
<accession>A0A3Q0J3S5</accession>
<dbReference type="Proteomes" id="UP000079169">
    <property type="component" value="Unplaced"/>
</dbReference>
<feature type="region of interest" description="Disordered" evidence="1">
    <location>
        <begin position="257"/>
        <end position="280"/>
    </location>
</feature>
<dbReference type="GeneID" id="103511924"/>
<sequence length="497" mass="55141">MDTSVPPEDLCPQPIAPSHAPLSSSFSPKMVDLTQLTSDSENNNSEKVSHQTDLSRFSFDENLFTKDASIFNNSDRSAHNHAIIYHKHEDTDSEVDRHNTNTNLENSEAAQKSSENEMKTSELSSEDDETSWAYDSTAGGTKAVPTSEIYKTNTTGSPPDQTFVLKPSKFAESPKFADVGSGNSVAENPKTKSIKKLVNYAELLVRRTPKVKRYHHSSLHSQDEKFLPADSCDASGEYTTEEDEICDIYSSEDNLRRSDELHSTPKVTLRSKSSRVDRPRSMSILSHSSISQQMLNCFSNSESALNQMLTMSSHSVKTESSVNSSSTIEESSQFCDKSQSSSLKRHRKKHRRLRKSGSGSADNLSLAKSGRGSHHHRTFIVPQQLYKSESFSGSSRRLSFSGDKSGLSSDMRTLNNTTDAEMDELEEEAMVSDVDKMAEDKKKIKKKCSAVPNFKIGKSTSFFPVAKLRADFTSGAEEQTSSVGTIPDEAWDNYQVQ</sequence>
<gene>
    <name evidence="3" type="primary">LOC103511924</name>
</gene>
<feature type="region of interest" description="Disordered" evidence="1">
    <location>
        <begin position="106"/>
        <end position="162"/>
    </location>
</feature>
<name>A0A3Q0J3S5_DIACI</name>
<evidence type="ECO:0000313" key="3">
    <source>
        <dbReference type="RefSeq" id="XP_026681345.1"/>
    </source>
</evidence>
<feature type="compositionally biased region" description="Polar residues" evidence="1">
    <location>
        <begin position="34"/>
        <end position="53"/>
    </location>
</feature>
<organism evidence="2 3">
    <name type="scientific">Diaphorina citri</name>
    <name type="common">Asian citrus psyllid</name>
    <dbReference type="NCBI Taxonomy" id="121845"/>
    <lineage>
        <taxon>Eukaryota</taxon>
        <taxon>Metazoa</taxon>
        <taxon>Ecdysozoa</taxon>
        <taxon>Arthropoda</taxon>
        <taxon>Hexapoda</taxon>
        <taxon>Insecta</taxon>
        <taxon>Pterygota</taxon>
        <taxon>Neoptera</taxon>
        <taxon>Paraneoptera</taxon>
        <taxon>Hemiptera</taxon>
        <taxon>Sternorrhyncha</taxon>
        <taxon>Psylloidea</taxon>
        <taxon>Psyllidae</taxon>
        <taxon>Diaphorininae</taxon>
        <taxon>Diaphorina</taxon>
    </lineage>
</organism>
<feature type="compositionally biased region" description="Low complexity" evidence="1">
    <location>
        <begin position="393"/>
        <end position="402"/>
    </location>
</feature>
<proteinExistence type="predicted"/>
<feature type="compositionally biased region" description="Low complexity" evidence="1">
    <location>
        <begin position="316"/>
        <end position="342"/>
    </location>
</feature>
<dbReference type="KEGG" id="dci:103511924"/>
<feature type="compositionally biased region" description="Polar residues" evidence="1">
    <location>
        <begin position="149"/>
        <end position="160"/>
    </location>
</feature>
<dbReference type="CTD" id="38067"/>
<dbReference type="RefSeq" id="XP_026681345.1">
    <property type="nucleotide sequence ID" value="XM_026825544.1"/>
</dbReference>
<feature type="compositionally biased region" description="Basic residues" evidence="1">
    <location>
        <begin position="343"/>
        <end position="355"/>
    </location>
</feature>
<feature type="region of interest" description="Disordered" evidence="1">
    <location>
        <begin position="474"/>
        <end position="497"/>
    </location>
</feature>
<evidence type="ECO:0000256" key="1">
    <source>
        <dbReference type="SAM" id="MobiDB-lite"/>
    </source>
</evidence>
<reference evidence="3" key="1">
    <citation type="submission" date="2025-08" db="UniProtKB">
        <authorList>
            <consortium name="RefSeq"/>
        </authorList>
    </citation>
    <scope>IDENTIFICATION</scope>
</reference>
<feature type="region of interest" description="Disordered" evidence="1">
    <location>
        <begin position="316"/>
        <end position="380"/>
    </location>
</feature>